<dbReference type="PANTHER" id="PTHR15396:SF1">
    <property type="entry name" value="RIBONUCLEASE P PROTEIN SUBUNIT P40"/>
    <property type="match status" value="1"/>
</dbReference>
<dbReference type="Proteomes" id="UP000799428">
    <property type="component" value="Unassembled WGS sequence"/>
</dbReference>
<gene>
    <name evidence="1" type="ORF">K504DRAFT_437416</name>
</gene>
<dbReference type="OrthoDB" id="63112at2759"/>
<dbReference type="GO" id="GO:0001682">
    <property type="term" value="P:tRNA 5'-leader removal"/>
    <property type="evidence" value="ECO:0007669"/>
    <property type="project" value="InterPro"/>
</dbReference>
<evidence type="ECO:0000313" key="1">
    <source>
        <dbReference type="EMBL" id="KAF2706656.1"/>
    </source>
</evidence>
<evidence type="ECO:0000313" key="2">
    <source>
        <dbReference type="Proteomes" id="UP000799428"/>
    </source>
</evidence>
<sequence length="369" mass="42082">MIDIHQDEGPDPKSYFTHSLLPSYIDPQNVSTKKKPFSLFNAQHFSHTLDVILPEEIYEIIRAQLEDESGVARSQYARVHMKLGELLQGDFFTEYIKKGNIMMLSEGRPLIDNVFSLYEGVLRLELDRPTYERCGLQGNPIEDGGKKHQKSRWVVEFDLRATSMLHGKKLFGRLEWACENVLNQSLTWLFYNFSLTSSESLSAGKEPISIHHPTIHPIMPVATRLDNVLLPIISLADLPNIYDQDTSLSLLEYLHLLSLGSPRICKGDRVDSFLSRYEIPEFGHGLAPKNMVRIRWRGFIPPRFARELFLSARKDGLKIAKEEQDGEGGTANQEDHRWIALTANAFEGFGGGWSVVQFAGRETLSWEYD</sequence>
<dbReference type="AlphaFoldDB" id="A0A6G1K1A8"/>
<proteinExistence type="predicted"/>
<organism evidence="1 2">
    <name type="scientific">Pleomassaria siparia CBS 279.74</name>
    <dbReference type="NCBI Taxonomy" id="1314801"/>
    <lineage>
        <taxon>Eukaryota</taxon>
        <taxon>Fungi</taxon>
        <taxon>Dikarya</taxon>
        <taxon>Ascomycota</taxon>
        <taxon>Pezizomycotina</taxon>
        <taxon>Dothideomycetes</taxon>
        <taxon>Pleosporomycetidae</taxon>
        <taxon>Pleosporales</taxon>
        <taxon>Pleomassariaceae</taxon>
        <taxon>Pleomassaria</taxon>
    </lineage>
</organism>
<dbReference type="GO" id="GO:0030681">
    <property type="term" value="C:multimeric ribonuclease P complex"/>
    <property type="evidence" value="ECO:0007669"/>
    <property type="project" value="TreeGrafter"/>
</dbReference>
<accession>A0A6G1K1A8</accession>
<dbReference type="InterPro" id="IPR013893">
    <property type="entry name" value="RNase_P_Rpp40"/>
</dbReference>
<protein>
    <submittedName>
        <fullName evidence="1">Uncharacterized protein</fullName>
    </submittedName>
</protein>
<dbReference type="PANTHER" id="PTHR15396">
    <property type="entry name" value="RIBONUCLEASE P PROTEIN SUBUNIT P40"/>
    <property type="match status" value="1"/>
</dbReference>
<reference evidence="1" key="1">
    <citation type="journal article" date="2020" name="Stud. Mycol.">
        <title>101 Dothideomycetes genomes: a test case for predicting lifestyles and emergence of pathogens.</title>
        <authorList>
            <person name="Haridas S."/>
            <person name="Albert R."/>
            <person name="Binder M."/>
            <person name="Bloem J."/>
            <person name="Labutti K."/>
            <person name="Salamov A."/>
            <person name="Andreopoulos B."/>
            <person name="Baker S."/>
            <person name="Barry K."/>
            <person name="Bills G."/>
            <person name="Bluhm B."/>
            <person name="Cannon C."/>
            <person name="Castanera R."/>
            <person name="Culley D."/>
            <person name="Daum C."/>
            <person name="Ezra D."/>
            <person name="Gonzalez J."/>
            <person name="Henrissat B."/>
            <person name="Kuo A."/>
            <person name="Liang C."/>
            <person name="Lipzen A."/>
            <person name="Lutzoni F."/>
            <person name="Magnuson J."/>
            <person name="Mondo S."/>
            <person name="Nolan M."/>
            <person name="Ohm R."/>
            <person name="Pangilinan J."/>
            <person name="Park H.-J."/>
            <person name="Ramirez L."/>
            <person name="Alfaro M."/>
            <person name="Sun H."/>
            <person name="Tritt A."/>
            <person name="Yoshinaga Y."/>
            <person name="Zwiers L.-H."/>
            <person name="Turgeon B."/>
            <person name="Goodwin S."/>
            <person name="Spatafora J."/>
            <person name="Crous P."/>
            <person name="Grigoriev I."/>
        </authorList>
    </citation>
    <scope>NUCLEOTIDE SEQUENCE</scope>
    <source>
        <strain evidence="1">CBS 279.74</strain>
    </source>
</reference>
<name>A0A6G1K1A8_9PLEO</name>
<keyword evidence="2" id="KW-1185">Reference proteome</keyword>
<dbReference type="GO" id="GO:0000172">
    <property type="term" value="C:ribonuclease MRP complex"/>
    <property type="evidence" value="ECO:0007669"/>
    <property type="project" value="TreeGrafter"/>
</dbReference>
<dbReference type="GO" id="GO:0000171">
    <property type="term" value="F:ribonuclease MRP activity"/>
    <property type="evidence" value="ECO:0007669"/>
    <property type="project" value="TreeGrafter"/>
</dbReference>
<dbReference type="Pfam" id="PF08584">
    <property type="entry name" value="Ribonuc_P_40"/>
    <property type="match status" value="1"/>
</dbReference>
<dbReference type="GO" id="GO:0000447">
    <property type="term" value="P:endonucleolytic cleavage in ITS1 to separate SSU-rRNA from 5.8S rRNA and LSU-rRNA from tricistronic rRNA transcript (SSU-rRNA, 5.8S rRNA, LSU-rRNA)"/>
    <property type="evidence" value="ECO:0007669"/>
    <property type="project" value="TreeGrafter"/>
</dbReference>
<dbReference type="EMBL" id="MU005775">
    <property type="protein sequence ID" value="KAF2706656.1"/>
    <property type="molecule type" value="Genomic_DNA"/>
</dbReference>
<dbReference type="GO" id="GO:0004526">
    <property type="term" value="F:ribonuclease P activity"/>
    <property type="evidence" value="ECO:0007669"/>
    <property type="project" value="TreeGrafter"/>
</dbReference>